<dbReference type="AlphaFoldDB" id="A0A6J4TR20"/>
<dbReference type="Pfam" id="PF00072">
    <property type="entry name" value="Response_reg"/>
    <property type="match status" value="1"/>
</dbReference>
<dbReference type="SMART" id="SM00448">
    <property type="entry name" value="REC"/>
    <property type="match status" value="1"/>
</dbReference>
<dbReference type="Pfam" id="PF07992">
    <property type="entry name" value="Pyr_redox_2"/>
    <property type="match status" value="1"/>
</dbReference>
<name>A0A6J4TR20_9BACT</name>
<dbReference type="PROSITE" id="PS50110">
    <property type="entry name" value="RESPONSE_REGULATORY"/>
    <property type="match status" value="1"/>
</dbReference>
<sequence length="555" mass="59759">MADKPIILTVDDDREVLQAITRDVRHGFGERFRVIRAESGDRALDVLRQLKLANESVALLLVDQRMPGITGTELLAEAMALFPDAKKALLTAYADTDAAITAINKIHLDHYLVKPWDPPEQRLFPVLDDLLGDWSADHPPEFKGIRVIGHRWSQESHAARDFLARNQVPYRWMDLASDPEATALLALAGTAAERLPVLIFPDGRTLEQPTTQQIAEMAGIRGHAEVPLYDLIVIGAGPAGLAAAVYGASEGLSTLIVEREATGGQAGQSTRIENYLGFPSGLSGADLSRRAMTQARRFGAEFLLTQEVVSIENHAGVIGVSLADGTELRAHAVIIATGVSYRRLEVPGADRLTGRGIYYGASISETSSVRGERIHIIGAANSAGQAAIHFATVAEQVTMLVRGDTLSAGMSHYLAERILATPNIEIRFRATIDEVCGGEHLEQVVLRDTGSGERQTEAANALFVFIGAAPRTDWLDGKIARDEKGFILAGPDVVAKGKVKDWRPDRDPYLMETSIPGVFAAGDVRSGSGKRVATAVGEGAAAVMSIWQLRSTMGL</sequence>
<dbReference type="InterPro" id="IPR036188">
    <property type="entry name" value="FAD/NAD-bd_sf"/>
</dbReference>
<feature type="domain" description="Response regulatory" evidence="4">
    <location>
        <begin position="6"/>
        <end position="129"/>
    </location>
</feature>
<dbReference type="Gene3D" id="3.50.50.60">
    <property type="entry name" value="FAD/NAD(P)-binding domain"/>
    <property type="match status" value="2"/>
</dbReference>
<gene>
    <name evidence="5" type="ORF">AVDCRST_MAG73-768</name>
</gene>
<protein>
    <submittedName>
        <fullName evidence="5">Thioredoxin reductase</fullName>
        <ecNumber evidence="5">1.8.1.9</ecNumber>
    </submittedName>
</protein>
<feature type="modified residue" description="4-aspartylphosphate" evidence="3">
    <location>
        <position position="63"/>
    </location>
</feature>
<evidence type="ECO:0000313" key="5">
    <source>
        <dbReference type="EMBL" id="CAA9529215.1"/>
    </source>
</evidence>
<keyword evidence="2 5" id="KW-0560">Oxidoreductase</keyword>
<dbReference type="SUPFAM" id="SSF52172">
    <property type="entry name" value="CheY-like"/>
    <property type="match status" value="1"/>
</dbReference>
<dbReference type="GO" id="GO:0000160">
    <property type="term" value="P:phosphorelay signal transduction system"/>
    <property type="evidence" value="ECO:0007669"/>
    <property type="project" value="InterPro"/>
</dbReference>
<dbReference type="SUPFAM" id="SSF51905">
    <property type="entry name" value="FAD/NAD(P)-binding domain"/>
    <property type="match status" value="1"/>
</dbReference>
<evidence type="ECO:0000256" key="2">
    <source>
        <dbReference type="ARBA" id="ARBA00023002"/>
    </source>
</evidence>
<keyword evidence="1" id="KW-0285">Flavoprotein</keyword>
<dbReference type="InterPro" id="IPR011006">
    <property type="entry name" value="CheY-like_superfamily"/>
</dbReference>
<evidence type="ECO:0000256" key="1">
    <source>
        <dbReference type="ARBA" id="ARBA00022630"/>
    </source>
</evidence>
<dbReference type="EMBL" id="CADCWE010000046">
    <property type="protein sequence ID" value="CAA9529215.1"/>
    <property type="molecule type" value="Genomic_DNA"/>
</dbReference>
<reference evidence="5" key="1">
    <citation type="submission" date="2020-02" db="EMBL/GenBank/DDBJ databases">
        <authorList>
            <person name="Meier V. D."/>
        </authorList>
    </citation>
    <scope>NUCLEOTIDE SEQUENCE</scope>
    <source>
        <strain evidence="5">AVDCRST_MAG73</strain>
    </source>
</reference>
<dbReference type="PANTHER" id="PTHR48105">
    <property type="entry name" value="THIOREDOXIN REDUCTASE 1-RELATED-RELATED"/>
    <property type="match status" value="1"/>
</dbReference>
<keyword evidence="3" id="KW-0597">Phosphoprotein</keyword>
<dbReference type="PRINTS" id="PR00469">
    <property type="entry name" value="PNDRDTASEII"/>
</dbReference>
<organism evidence="5">
    <name type="scientific">uncultured Thermomicrobiales bacterium</name>
    <dbReference type="NCBI Taxonomy" id="1645740"/>
    <lineage>
        <taxon>Bacteria</taxon>
        <taxon>Pseudomonadati</taxon>
        <taxon>Thermomicrobiota</taxon>
        <taxon>Thermomicrobia</taxon>
        <taxon>Thermomicrobiales</taxon>
        <taxon>environmental samples</taxon>
    </lineage>
</organism>
<dbReference type="InterPro" id="IPR050097">
    <property type="entry name" value="Ferredoxin-NADP_redctase_2"/>
</dbReference>
<dbReference type="InterPro" id="IPR001789">
    <property type="entry name" value="Sig_transdc_resp-reg_receiver"/>
</dbReference>
<dbReference type="PRINTS" id="PR00368">
    <property type="entry name" value="FADPNR"/>
</dbReference>
<dbReference type="Gene3D" id="3.40.30.10">
    <property type="entry name" value="Glutaredoxin"/>
    <property type="match status" value="1"/>
</dbReference>
<evidence type="ECO:0000259" key="4">
    <source>
        <dbReference type="PROSITE" id="PS50110"/>
    </source>
</evidence>
<dbReference type="EC" id="1.8.1.9" evidence="5"/>
<dbReference type="Gene3D" id="3.40.50.2300">
    <property type="match status" value="1"/>
</dbReference>
<accession>A0A6J4TR20</accession>
<evidence type="ECO:0000256" key="3">
    <source>
        <dbReference type="PROSITE-ProRule" id="PRU00169"/>
    </source>
</evidence>
<dbReference type="GO" id="GO:0004791">
    <property type="term" value="F:thioredoxin-disulfide reductase (NADPH) activity"/>
    <property type="evidence" value="ECO:0007669"/>
    <property type="project" value="UniProtKB-EC"/>
</dbReference>
<dbReference type="InterPro" id="IPR023753">
    <property type="entry name" value="FAD/NAD-binding_dom"/>
</dbReference>
<proteinExistence type="predicted"/>